<dbReference type="InterPro" id="IPR027417">
    <property type="entry name" value="P-loop_NTPase"/>
</dbReference>
<evidence type="ECO:0000259" key="7">
    <source>
        <dbReference type="Pfam" id="PF13361"/>
    </source>
</evidence>
<dbReference type="GO" id="GO:0003677">
    <property type="term" value="F:DNA binding"/>
    <property type="evidence" value="ECO:0007669"/>
    <property type="project" value="InterPro"/>
</dbReference>
<dbReference type="Pfam" id="PF13245">
    <property type="entry name" value="AAA_19"/>
    <property type="match status" value="1"/>
</dbReference>
<sequence>MAALIPGYASCSQRMTPGERRFAHRLADKLEDDYLCWYDVPVGPRYRHPDFVVLHPSRGFLVLEVKDWKLESIAEISRDSVVLHTERGRDVTANPVRQAREYTLELCKLLQRDPALRHPEGSQRAGKLMMPWGWGVILTNITRLQFEQAQVEHFIPAASVICRDEMVESVDPEGFQKRLWDMFMMPFPCRLSLPQIDRFRWHLFPELRIPTQTGMFEVSAEPPSLLAEIPDLIKIMDLQQEQLARSLGDGHRVIHGVAGSGKTMILGYRCLQLARRYAKPVLVLCYNKTLAGRLQQLITAKDMGERIVVAHFHGWCRQQLEAFHVRSPAAQGNASDYAEALVRCVIDGVATNAIPRAQYAAVLIDEGHDFKPEWFQLVVQMIDPETNALLLLYDDAQALYDNGGKRKFTFASVGIQAQGRTTILRMNYRNSLEVLATAKAFARELLESHDADDDHVPVIAPESAGRRGPLPELLRCRNIWDEAERIALQIADAIDKGAVANDFAVLCRSNQLAKLIANRLLKQHIPVALAEDSARRNLFEGAPSVKVMTMHSSKGLEFDTVFIPGICEIGKSQQGDEEQMLLEAKLLYVAMTRALGRLVMLHHGEGVFAEKIHVALTDVRSRLQAA</sequence>
<evidence type="ECO:0000256" key="1">
    <source>
        <dbReference type="ARBA" id="ARBA00022741"/>
    </source>
</evidence>
<dbReference type="CDD" id="cd18807">
    <property type="entry name" value="SF1_C_UvrD"/>
    <property type="match status" value="1"/>
</dbReference>
<keyword evidence="2" id="KW-0378">Hydrolase</keyword>
<dbReference type="PANTHER" id="PTHR11070:SF2">
    <property type="entry name" value="ATP-DEPENDENT DNA HELICASE SRS2"/>
    <property type="match status" value="1"/>
</dbReference>
<dbReference type="AlphaFoldDB" id="A0A0K2ZLN3"/>
<dbReference type="Gene3D" id="3.40.50.300">
    <property type="entry name" value="P-loop containing nucleotide triphosphate hydrolases"/>
    <property type="match status" value="2"/>
</dbReference>
<evidence type="ECO:0000256" key="4">
    <source>
        <dbReference type="ARBA" id="ARBA00022840"/>
    </source>
</evidence>
<feature type="domain" description="UvrD-like helicase C-terminal" evidence="7">
    <location>
        <begin position="529"/>
        <end position="601"/>
    </location>
</feature>
<dbReference type="GO" id="GO:0043138">
    <property type="term" value="F:3'-5' DNA helicase activity"/>
    <property type="evidence" value="ECO:0007669"/>
    <property type="project" value="TreeGrafter"/>
</dbReference>
<protein>
    <recommendedName>
        <fullName evidence="5">DNA 3'-5' helicase II</fullName>
    </recommendedName>
</protein>
<organism evidence="8 9">
    <name type="scientific">Xanthomonas graminis pv. phlei</name>
    <dbReference type="NCBI Taxonomy" id="487906"/>
    <lineage>
        <taxon>Bacteria</taxon>
        <taxon>Pseudomonadati</taxon>
        <taxon>Pseudomonadota</taxon>
        <taxon>Gammaproteobacteria</taxon>
        <taxon>Lysobacterales</taxon>
        <taxon>Lysobacteraceae</taxon>
        <taxon>Xanthomonas</taxon>
        <taxon>Xanthomonas translucens group</taxon>
        <taxon>Xanthomonas graminis</taxon>
    </lineage>
</organism>
<keyword evidence="3" id="KW-0347">Helicase</keyword>
<dbReference type="GO" id="GO:0016787">
    <property type="term" value="F:hydrolase activity"/>
    <property type="evidence" value="ECO:0007669"/>
    <property type="project" value="UniProtKB-KW"/>
</dbReference>
<dbReference type="GO" id="GO:0000725">
    <property type="term" value="P:recombinational repair"/>
    <property type="evidence" value="ECO:0007669"/>
    <property type="project" value="TreeGrafter"/>
</dbReference>
<dbReference type="EMBL" id="CXOJ01000025">
    <property type="protein sequence ID" value="CTP86503.1"/>
    <property type="molecule type" value="Genomic_DNA"/>
</dbReference>
<keyword evidence="4" id="KW-0067">ATP-binding</keyword>
<keyword evidence="1" id="KW-0547">Nucleotide-binding</keyword>
<dbReference type="InterPro" id="IPR011528">
    <property type="entry name" value="NERD"/>
</dbReference>
<evidence type="ECO:0000313" key="8">
    <source>
        <dbReference type="EMBL" id="CTP86503.1"/>
    </source>
</evidence>
<proteinExistence type="predicted"/>
<evidence type="ECO:0000313" key="9">
    <source>
        <dbReference type="Proteomes" id="UP000045978"/>
    </source>
</evidence>
<dbReference type="InterPro" id="IPR014017">
    <property type="entry name" value="DNA_helicase_UvrD-like_C"/>
</dbReference>
<evidence type="ECO:0000256" key="5">
    <source>
        <dbReference type="ARBA" id="ARBA00034923"/>
    </source>
</evidence>
<accession>A0A0K2ZLN3</accession>
<evidence type="ECO:0000256" key="3">
    <source>
        <dbReference type="ARBA" id="ARBA00022806"/>
    </source>
</evidence>
<feature type="domain" description="NERD" evidence="6">
    <location>
        <begin position="18"/>
        <end position="110"/>
    </location>
</feature>
<evidence type="ECO:0000256" key="2">
    <source>
        <dbReference type="ARBA" id="ARBA00022801"/>
    </source>
</evidence>
<dbReference type="SUPFAM" id="SSF52540">
    <property type="entry name" value="P-loop containing nucleoside triphosphate hydrolases"/>
    <property type="match status" value="1"/>
</dbReference>
<reference evidence="8 9" key="1">
    <citation type="submission" date="2015-07" db="EMBL/GenBank/DDBJ databases">
        <authorList>
            <person name="Noorani M."/>
        </authorList>
    </citation>
    <scope>NUCLEOTIDE SEQUENCE [LARGE SCALE GENOMIC DNA]</scope>
    <source>
        <strain evidence="8">LMG730</strain>
    </source>
</reference>
<evidence type="ECO:0000259" key="6">
    <source>
        <dbReference type="Pfam" id="PF08378"/>
    </source>
</evidence>
<name>A0A0K2ZLN3_9XANT</name>
<dbReference type="GO" id="GO:0005524">
    <property type="term" value="F:ATP binding"/>
    <property type="evidence" value="ECO:0007669"/>
    <property type="project" value="UniProtKB-KW"/>
</dbReference>
<dbReference type="Proteomes" id="UP000045978">
    <property type="component" value="Unassembled WGS sequence"/>
</dbReference>
<dbReference type="InterPro" id="IPR000212">
    <property type="entry name" value="DNA_helicase_UvrD/REP"/>
</dbReference>
<dbReference type="RefSeq" id="WP_237651028.1">
    <property type="nucleotide sequence ID" value="NZ_CP076251.1"/>
</dbReference>
<dbReference type="Pfam" id="PF08378">
    <property type="entry name" value="NERD"/>
    <property type="match status" value="1"/>
</dbReference>
<dbReference type="PANTHER" id="PTHR11070">
    <property type="entry name" value="UVRD / RECB / PCRA DNA HELICASE FAMILY MEMBER"/>
    <property type="match status" value="1"/>
</dbReference>
<gene>
    <name evidence="8" type="ORF">XTPLMG730_1485</name>
</gene>
<dbReference type="Pfam" id="PF13361">
    <property type="entry name" value="UvrD_C"/>
    <property type="match status" value="1"/>
</dbReference>